<evidence type="ECO:0008006" key="3">
    <source>
        <dbReference type="Google" id="ProtNLM"/>
    </source>
</evidence>
<sequence>MTLSSALPAGWSPAPAGYKHVVSVSIGSSKRNAREELSVLGQKLILERIGTDGDMEKAAQLFRDLDGKVDAFGLGGTDLYIIAGDRKYSFRDIVKLCSNAKITPILDGSGLKHTLEREAIRQLDRHIHWNGTRTLMVAAVDRFGMAEELAKSGADVLYGDIIFSLGMPVPIRTIGGLRRVAHTLLPVLTLLPFKWFYPTGDKQDKEVKGTGSNYYAWADVIAGDFLYIRRYAPKDLKGKTILTNTTTQADLEWAKAAGVKELITTTPRIGGRSFGTNVMEAFFVALSGKKQALTEAEYLEYIQKIGFKPEINALNP</sequence>
<reference evidence="1 2" key="1">
    <citation type="submission" date="2019-07" db="EMBL/GenBank/DDBJ databases">
        <title>Whole genome shotgun sequence of Deinococcus cellulosilyticus NBRC 106333.</title>
        <authorList>
            <person name="Hosoyama A."/>
            <person name="Uohara A."/>
            <person name="Ohji S."/>
            <person name="Ichikawa N."/>
        </authorList>
    </citation>
    <scope>NUCLEOTIDE SEQUENCE [LARGE SCALE GENOMIC DNA]</scope>
    <source>
        <strain evidence="1 2">NBRC 106333</strain>
    </source>
</reference>
<accession>A0A511MXB1</accession>
<dbReference type="AlphaFoldDB" id="A0A511MXB1"/>
<dbReference type="RefSeq" id="WP_146882626.1">
    <property type="nucleotide sequence ID" value="NZ_BJXB01000003.1"/>
</dbReference>
<organism evidence="1 2">
    <name type="scientific">Deinococcus cellulosilyticus (strain DSM 18568 / NBRC 106333 / KACC 11606 / 5516J-15)</name>
    <dbReference type="NCBI Taxonomy" id="1223518"/>
    <lineage>
        <taxon>Bacteria</taxon>
        <taxon>Thermotogati</taxon>
        <taxon>Deinococcota</taxon>
        <taxon>Deinococci</taxon>
        <taxon>Deinococcales</taxon>
        <taxon>Deinococcaceae</taxon>
        <taxon>Deinococcus</taxon>
    </lineage>
</organism>
<dbReference type="EMBL" id="BJXB01000003">
    <property type="protein sequence ID" value="GEM45213.1"/>
    <property type="molecule type" value="Genomic_DNA"/>
</dbReference>
<gene>
    <name evidence="1" type="ORF">DC3_08480</name>
</gene>
<protein>
    <recommendedName>
        <fullName evidence="3">Quinate 5-dehydrogenase</fullName>
    </recommendedName>
</protein>
<name>A0A511MXB1_DEIC1</name>
<comment type="caution">
    <text evidence="1">The sequence shown here is derived from an EMBL/GenBank/DDBJ whole genome shotgun (WGS) entry which is preliminary data.</text>
</comment>
<evidence type="ECO:0000313" key="2">
    <source>
        <dbReference type="Proteomes" id="UP000321306"/>
    </source>
</evidence>
<proteinExistence type="predicted"/>
<dbReference type="Proteomes" id="UP000321306">
    <property type="component" value="Unassembled WGS sequence"/>
</dbReference>
<evidence type="ECO:0000313" key="1">
    <source>
        <dbReference type="EMBL" id="GEM45213.1"/>
    </source>
</evidence>
<keyword evidence="2" id="KW-1185">Reference proteome</keyword>
<dbReference type="OrthoDB" id="9780944at2"/>